<protein>
    <submittedName>
        <fullName evidence="1">Uncharacterized protein</fullName>
    </submittedName>
</protein>
<dbReference type="RefSeq" id="XP_064850933.1">
    <property type="nucleotide sequence ID" value="XM_064994861.1"/>
</dbReference>
<sequence length="159" mass="18412">MSFTKSPTKASTGTGVKDGLVKKKMFVPEVSLSNVKNVPKEFQDILRSALGVLFKKFTENYNNRIMRYGNFEEIEFLKSEPQEMLSNFINIYGNIVANDPSDKLVKIDKIVIKFLEGFVNEKEKSLKAFLNEKQVKKVETVAEKPREEFANFHDFYIHY</sequence>
<proteinExistence type="predicted"/>
<keyword evidence="2" id="KW-1185">Reference proteome</keyword>
<dbReference type="EMBL" id="BTFZ01000002">
    <property type="protein sequence ID" value="GMM33933.1"/>
    <property type="molecule type" value="Genomic_DNA"/>
</dbReference>
<dbReference type="GeneID" id="90071912"/>
<accession>A0AAV5QGG3</accession>
<dbReference type="AlphaFoldDB" id="A0AAV5QGG3"/>
<comment type="caution">
    <text evidence="1">The sequence shown here is derived from an EMBL/GenBank/DDBJ whole genome shotgun (WGS) entry which is preliminary data.</text>
</comment>
<evidence type="ECO:0000313" key="2">
    <source>
        <dbReference type="Proteomes" id="UP001360560"/>
    </source>
</evidence>
<name>A0AAV5QGG3_9ASCO</name>
<evidence type="ECO:0000313" key="1">
    <source>
        <dbReference type="EMBL" id="GMM33933.1"/>
    </source>
</evidence>
<organism evidence="1 2">
    <name type="scientific">Saccharomycopsis crataegensis</name>
    <dbReference type="NCBI Taxonomy" id="43959"/>
    <lineage>
        <taxon>Eukaryota</taxon>
        <taxon>Fungi</taxon>
        <taxon>Dikarya</taxon>
        <taxon>Ascomycota</taxon>
        <taxon>Saccharomycotina</taxon>
        <taxon>Saccharomycetes</taxon>
        <taxon>Saccharomycopsidaceae</taxon>
        <taxon>Saccharomycopsis</taxon>
    </lineage>
</organism>
<gene>
    <name evidence="1" type="ORF">DASC09_012580</name>
</gene>
<reference evidence="1 2" key="1">
    <citation type="journal article" date="2023" name="Elife">
        <title>Identification of key yeast species and microbe-microbe interactions impacting larval growth of Drosophila in the wild.</title>
        <authorList>
            <person name="Mure A."/>
            <person name="Sugiura Y."/>
            <person name="Maeda R."/>
            <person name="Honda K."/>
            <person name="Sakurai N."/>
            <person name="Takahashi Y."/>
            <person name="Watada M."/>
            <person name="Katoh T."/>
            <person name="Gotoh A."/>
            <person name="Gotoh Y."/>
            <person name="Taniguchi I."/>
            <person name="Nakamura K."/>
            <person name="Hayashi T."/>
            <person name="Katayama T."/>
            <person name="Uemura T."/>
            <person name="Hattori Y."/>
        </authorList>
    </citation>
    <scope>NUCLEOTIDE SEQUENCE [LARGE SCALE GENOMIC DNA]</scope>
    <source>
        <strain evidence="1 2">SC-9</strain>
    </source>
</reference>
<dbReference type="Proteomes" id="UP001360560">
    <property type="component" value="Unassembled WGS sequence"/>
</dbReference>